<name>A0A1G2IYR0_9BACT</name>
<comment type="caution">
    <text evidence="1">The sequence shown here is derived from an EMBL/GenBank/DDBJ whole genome shotgun (WGS) entry which is preliminary data.</text>
</comment>
<reference evidence="1 2" key="1">
    <citation type="journal article" date="2016" name="Nat. Commun.">
        <title>Thousands of microbial genomes shed light on interconnected biogeochemical processes in an aquifer system.</title>
        <authorList>
            <person name="Anantharaman K."/>
            <person name="Brown C.T."/>
            <person name="Hug L.A."/>
            <person name="Sharon I."/>
            <person name="Castelle C.J."/>
            <person name="Probst A.J."/>
            <person name="Thomas B.C."/>
            <person name="Singh A."/>
            <person name="Wilkins M.J."/>
            <person name="Karaoz U."/>
            <person name="Brodie E.L."/>
            <person name="Williams K.H."/>
            <person name="Hubbard S.S."/>
            <person name="Banfield J.F."/>
        </authorList>
    </citation>
    <scope>NUCLEOTIDE SEQUENCE [LARGE SCALE GENOMIC DNA]</scope>
</reference>
<protein>
    <submittedName>
        <fullName evidence="1">Uncharacterized protein</fullName>
    </submittedName>
</protein>
<evidence type="ECO:0000313" key="2">
    <source>
        <dbReference type="Proteomes" id="UP000178650"/>
    </source>
</evidence>
<gene>
    <name evidence="1" type="ORF">A2358_04350</name>
</gene>
<organism evidence="1 2">
    <name type="scientific">Candidatus Staskawiczbacteria bacterium RIFOXYB1_FULL_37_44</name>
    <dbReference type="NCBI Taxonomy" id="1802223"/>
    <lineage>
        <taxon>Bacteria</taxon>
        <taxon>Candidatus Staskawicziibacteriota</taxon>
    </lineage>
</organism>
<dbReference type="STRING" id="1802223.A2358_04350"/>
<dbReference type="EMBL" id="MHPJ01000003">
    <property type="protein sequence ID" value="OGZ79481.1"/>
    <property type="molecule type" value="Genomic_DNA"/>
</dbReference>
<dbReference type="Proteomes" id="UP000178650">
    <property type="component" value="Unassembled WGS sequence"/>
</dbReference>
<proteinExistence type="predicted"/>
<evidence type="ECO:0000313" key="1">
    <source>
        <dbReference type="EMBL" id="OGZ79481.1"/>
    </source>
</evidence>
<dbReference type="AlphaFoldDB" id="A0A1G2IYR0"/>
<accession>A0A1G2IYR0</accession>
<sequence>MSVVFISPKSRQKMFLMGITIVFLLFLAVVSFAVFLAQPKKVSQVLVFNKPKVNIDMSVFESEQFKNLQAFTEMETQYSYKFIAGDKKTETGFISAVSEEQARIILTEMGIAPIEIKEVKIGRENPFLPYYQQAINTAE</sequence>